<sequence length="517" mass="55419">MDHLDTSWCPVCSRQILPKRYLAPPRQTRRGGTIRAKGGGGLVRGTGRVKPNGAIKRSDSKKDLPPAQPAPAPAAAPAPLKHRTVIDQAPTPLYCSDECRLADLEYIHSGYHLDYNPARDPRDSPPLPPVPHNSFSAVAGISPLSSGSSSDVPSSPGSSPDSQGSTLAGDAPTYFDSPLMTPSVRALARIYDFPPLPPPPPLLTPEEPAAPFDTDYQSGVMMAARRIKDALCPAPAAQQQHQRTIRAASQPGSRERKPIPGWTDGSDAWRANVYSLASPSSDAAPGAPPAPERPSPYGSFVASPHRAGGVYSTLGDPETDTPTGSAARAPPARANTAEELYSKYPLSFSRRSDSRTSLSSAGSSVPHPHSLPVPARRREHGLLKKGAEGKLLVPDVKMRSGSASSYQSEASSWRSASTRSLARSPLSRYGSEASVESAAQSIDGVLGESRSRPAVETRSWSYDNVMTYPAMPMPVRKETRYEKRVVDGITTVVETEVEVQPQMKRLFLFPGKETRVR</sequence>
<dbReference type="Proteomes" id="UP000814033">
    <property type="component" value="Unassembled WGS sequence"/>
</dbReference>
<reference evidence="1" key="1">
    <citation type="submission" date="2021-02" db="EMBL/GenBank/DDBJ databases">
        <authorList>
            <consortium name="DOE Joint Genome Institute"/>
            <person name="Ahrendt S."/>
            <person name="Looney B.P."/>
            <person name="Miyauchi S."/>
            <person name="Morin E."/>
            <person name="Drula E."/>
            <person name="Courty P.E."/>
            <person name="Chicoki N."/>
            <person name="Fauchery L."/>
            <person name="Kohler A."/>
            <person name="Kuo A."/>
            <person name="Labutti K."/>
            <person name="Pangilinan J."/>
            <person name="Lipzen A."/>
            <person name="Riley R."/>
            <person name="Andreopoulos W."/>
            <person name="He G."/>
            <person name="Johnson J."/>
            <person name="Barry K.W."/>
            <person name="Grigoriev I.V."/>
            <person name="Nagy L."/>
            <person name="Hibbett D."/>
            <person name="Henrissat B."/>
            <person name="Matheny P.B."/>
            <person name="Labbe J."/>
            <person name="Martin F."/>
        </authorList>
    </citation>
    <scope>NUCLEOTIDE SEQUENCE</scope>
    <source>
        <strain evidence="1">FP105234-sp</strain>
    </source>
</reference>
<organism evidence="1 2">
    <name type="scientific">Auriscalpium vulgare</name>
    <dbReference type="NCBI Taxonomy" id="40419"/>
    <lineage>
        <taxon>Eukaryota</taxon>
        <taxon>Fungi</taxon>
        <taxon>Dikarya</taxon>
        <taxon>Basidiomycota</taxon>
        <taxon>Agaricomycotina</taxon>
        <taxon>Agaricomycetes</taxon>
        <taxon>Russulales</taxon>
        <taxon>Auriscalpiaceae</taxon>
        <taxon>Auriscalpium</taxon>
    </lineage>
</organism>
<comment type="caution">
    <text evidence="1">The sequence shown here is derived from an EMBL/GenBank/DDBJ whole genome shotgun (WGS) entry which is preliminary data.</text>
</comment>
<proteinExistence type="predicted"/>
<protein>
    <submittedName>
        <fullName evidence="1">Uncharacterized protein</fullName>
    </submittedName>
</protein>
<gene>
    <name evidence="1" type="ORF">FA95DRAFT_1584328</name>
</gene>
<keyword evidence="2" id="KW-1185">Reference proteome</keyword>
<evidence type="ECO:0000313" key="2">
    <source>
        <dbReference type="Proteomes" id="UP000814033"/>
    </source>
</evidence>
<name>A0ACB8RFU7_9AGAM</name>
<dbReference type="EMBL" id="MU276048">
    <property type="protein sequence ID" value="KAI0042764.1"/>
    <property type="molecule type" value="Genomic_DNA"/>
</dbReference>
<reference evidence="1" key="2">
    <citation type="journal article" date="2022" name="New Phytol.">
        <title>Evolutionary transition to the ectomycorrhizal habit in the genomes of a hyperdiverse lineage of mushroom-forming fungi.</title>
        <authorList>
            <person name="Looney B."/>
            <person name="Miyauchi S."/>
            <person name="Morin E."/>
            <person name="Drula E."/>
            <person name="Courty P.E."/>
            <person name="Kohler A."/>
            <person name="Kuo A."/>
            <person name="LaButti K."/>
            <person name="Pangilinan J."/>
            <person name="Lipzen A."/>
            <person name="Riley R."/>
            <person name="Andreopoulos W."/>
            <person name="He G."/>
            <person name="Johnson J."/>
            <person name="Nolan M."/>
            <person name="Tritt A."/>
            <person name="Barry K.W."/>
            <person name="Grigoriev I.V."/>
            <person name="Nagy L.G."/>
            <person name="Hibbett D."/>
            <person name="Henrissat B."/>
            <person name="Matheny P.B."/>
            <person name="Labbe J."/>
            <person name="Martin F.M."/>
        </authorList>
    </citation>
    <scope>NUCLEOTIDE SEQUENCE</scope>
    <source>
        <strain evidence="1">FP105234-sp</strain>
    </source>
</reference>
<evidence type="ECO:0000313" key="1">
    <source>
        <dbReference type="EMBL" id="KAI0042764.1"/>
    </source>
</evidence>
<accession>A0ACB8RFU7</accession>